<keyword evidence="1" id="KW-0677">Repeat</keyword>
<sequence length="732" mass="78240">MQPIVLQIFTAVRWLHELGIAHRDLSLENVLLTHGSAVQTVARSRELPARGLVEAVRRAAPLGGVWRRYRGGAQAMEECKQNGAVDKWERTMITDLGGQGLVIDYLFPDVATSWVGAASWLQRPCAAGHGVQPTANEPRPTAATPQDALSGGRAADDWLPVLVLALSVVLVAGPRLADLRVAVSQLRRALEGPSYKGSRLRANQACRVGCSTLSREIGSLKPASVVDAEREARERQRPRQDARDGQAASLRLPLEPELMDPRTALLPGGEQNPQDGVEFRPTAAATIVVMKRCTENLLLQEQGFEALAQFCKQSPIGKSAVRQAGGMEVVVAAMIAAKLWGVGGTAVALVSALRFLAGDAAIQGGGLLATASLAAGRRHAEDAVSDAGAVPVVAAARRRHDDDAKGQPWGLAALKNLASGERECRQASCQGQVLLANIQVVSQRRKGSNVQTTVSGALAHLAGLSFAVHEEGCHVLVQLALSRASEERAICDAGAAATLARMLQNHASVAEVAKLGRDFAVTAHVERYDVVEAGGGKQIDALKARLSSSGTHVEWTIRVVGQQREPHRLRKRFNEFVTLHEFLRRRLISTPAELPSKSLVRQFNAEYLESRKVALQQYLAALCARRDAMNCPEVQRFLGLPELDVGGEAAQVAEVQEGSFGVVSVSFDAVQGLLLLGSTSASLRSKLDNAVGGMKLPWGGSQSPQQGRLRRFSAGLCPFPPALGILFAAWPP</sequence>
<dbReference type="SUPFAM" id="SSF48371">
    <property type="entry name" value="ARM repeat"/>
    <property type="match status" value="1"/>
</dbReference>
<reference evidence="4" key="1">
    <citation type="submission" date="2023-10" db="EMBL/GenBank/DDBJ databases">
        <authorList>
            <person name="Chen Y."/>
            <person name="Shah S."/>
            <person name="Dougan E. K."/>
            <person name="Thang M."/>
            <person name="Chan C."/>
        </authorList>
    </citation>
    <scope>NUCLEOTIDE SEQUENCE [LARGE SCALE GENOMIC DNA]</scope>
</reference>
<gene>
    <name evidence="4" type="ORF">PCOR1329_LOCUS21718</name>
</gene>
<organism evidence="4 5">
    <name type="scientific">Prorocentrum cordatum</name>
    <dbReference type="NCBI Taxonomy" id="2364126"/>
    <lineage>
        <taxon>Eukaryota</taxon>
        <taxon>Sar</taxon>
        <taxon>Alveolata</taxon>
        <taxon>Dinophyceae</taxon>
        <taxon>Prorocentrales</taxon>
        <taxon>Prorocentraceae</taxon>
        <taxon>Prorocentrum</taxon>
    </lineage>
</organism>
<dbReference type="CDD" id="cd06093">
    <property type="entry name" value="PX_domain"/>
    <property type="match status" value="1"/>
</dbReference>
<keyword evidence="5" id="KW-1185">Reference proteome</keyword>
<feature type="domain" description="PX" evidence="3">
    <location>
        <begin position="533"/>
        <end position="645"/>
    </location>
</feature>
<evidence type="ECO:0000259" key="3">
    <source>
        <dbReference type="PROSITE" id="PS50195"/>
    </source>
</evidence>
<dbReference type="EMBL" id="CAUYUJ010007180">
    <property type="protein sequence ID" value="CAK0819824.1"/>
    <property type="molecule type" value="Genomic_DNA"/>
</dbReference>
<comment type="caution">
    <text evidence="4">The sequence shown here is derived from an EMBL/GenBank/DDBJ whole genome shotgun (WGS) entry which is preliminary data.</text>
</comment>
<dbReference type="InterPro" id="IPR001683">
    <property type="entry name" value="PX_dom"/>
</dbReference>
<feature type="region of interest" description="Disordered" evidence="2">
    <location>
        <begin position="128"/>
        <end position="150"/>
    </location>
</feature>
<dbReference type="InterPro" id="IPR011009">
    <property type="entry name" value="Kinase-like_dom_sf"/>
</dbReference>
<feature type="compositionally biased region" description="Basic and acidic residues" evidence="2">
    <location>
        <begin position="227"/>
        <end position="244"/>
    </location>
</feature>
<dbReference type="PANTHER" id="PTHR22895:SF0">
    <property type="entry name" value="ARMADILLO REPEAT-CONTAINING PROTEIN 6"/>
    <property type="match status" value="1"/>
</dbReference>
<dbReference type="Gene3D" id="1.10.510.10">
    <property type="entry name" value="Transferase(Phosphotransferase) domain 1"/>
    <property type="match status" value="1"/>
</dbReference>
<dbReference type="SUPFAM" id="SSF56112">
    <property type="entry name" value="Protein kinase-like (PK-like)"/>
    <property type="match status" value="1"/>
</dbReference>
<dbReference type="Proteomes" id="UP001189429">
    <property type="component" value="Unassembled WGS sequence"/>
</dbReference>
<evidence type="ECO:0000313" key="4">
    <source>
        <dbReference type="EMBL" id="CAK0819824.1"/>
    </source>
</evidence>
<feature type="region of interest" description="Disordered" evidence="2">
    <location>
        <begin position="224"/>
        <end position="251"/>
    </location>
</feature>
<name>A0ABN9RS94_9DINO</name>
<dbReference type="SMART" id="SM00312">
    <property type="entry name" value="PX"/>
    <property type="match status" value="1"/>
</dbReference>
<dbReference type="InterPro" id="IPR011989">
    <property type="entry name" value="ARM-like"/>
</dbReference>
<dbReference type="InterPro" id="IPR036871">
    <property type="entry name" value="PX_dom_sf"/>
</dbReference>
<accession>A0ABN9RS94</accession>
<dbReference type="InterPro" id="IPR016024">
    <property type="entry name" value="ARM-type_fold"/>
</dbReference>
<dbReference type="Gene3D" id="1.25.10.10">
    <property type="entry name" value="Leucine-rich Repeat Variant"/>
    <property type="match status" value="1"/>
</dbReference>
<proteinExistence type="predicted"/>
<evidence type="ECO:0000256" key="1">
    <source>
        <dbReference type="ARBA" id="ARBA00022737"/>
    </source>
</evidence>
<dbReference type="SUPFAM" id="SSF64268">
    <property type="entry name" value="PX domain"/>
    <property type="match status" value="1"/>
</dbReference>
<evidence type="ECO:0000313" key="5">
    <source>
        <dbReference type="Proteomes" id="UP001189429"/>
    </source>
</evidence>
<dbReference type="Pfam" id="PF00787">
    <property type="entry name" value="PX"/>
    <property type="match status" value="1"/>
</dbReference>
<dbReference type="Gene3D" id="3.30.1520.10">
    <property type="entry name" value="Phox-like domain"/>
    <property type="match status" value="1"/>
</dbReference>
<evidence type="ECO:0000256" key="2">
    <source>
        <dbReference type="SAM" id="MobiDB-lite"/>
    </source>
</evidence>
<protein>
    <recommendedName>
        <fullName evidence="3">PX domain-containing protein</fullName>
    </recommendedName>
</protein>
<dbReference type="PROSITE" id="PS50195">
    <property type="entry name" value="PX"/>
    <property type="match status" value="1"/>
</dbReference>
<dbReference type="PANTHER" id="PTHR22895">
    <property type="entry name" value="ARMADILLO REPEAT-CONTAINING PROTEIN 6"/>
    <property type="match status" value="1"/>
</dbReference>